<dbReference type="PANTHER" id="PTHR47556">
    <property type="entry name" value="SEC14P-LIKE PHOSPHATIDYLINOSITOL TRANSFER FAMILY PROTEIN"/>
    <property type="match status" value="1"/>
</dbReference>
<accession>A0AA38FQG6</accession>
<dbReference type="AlphaFoldDB" id="A0AA38FQG6"/>
<evidence type="ECO:0000313" key="3">
    <source>
        <dbReference type="Proteomes" id="UP000824469"/>
    </source>
</evidence>
<keyword evidence="3" id="KW-1185">Reference proteome</keyword>
<reference evidence="2 3" key="1">
    <citation type="journal article" date="2021" name="Nat. Plants">
        <title>The Taxus genome provides insights into paclitaxel biosynthesis.</title>
        <authorList>
            <person name="Xiong X."/>
            <person name="Gou J."/>
            <person name="Liao Q."/>
            <person name="Li Y."/>
            <person name="Zhou Q."/>
            <person name="Bi G."/>
            <person name="Li C."/>
            <person name="Du R."/>
            <person name="Wang X."/>
            <person name="Sun T."/>
            <person name="Guo L."/>
            <person name="Liang H."/>
            <person name="Lu P."/>
            <person name="Wu Y."/>
            <person name="Zhang Z."/>
            <person name="Ro D.K."/>
            <person name="Shang Y."/>
            <person name="Huang S."/>
            <person name="Yan J."/>
        </authorList>
    </citation>
    <scope>NUCLEOTIDE SEQUENCE [LARGE SCALE GENOMIC DNA]</scope>
    <source>
        <strain evidence="2">Ta-2019</strain>
    </source>
</reference>
<feature type="non-terminal residue" evidence="2">
    <location>
        <position position="192"/>
    </location>
</feature>
<dbReference type="InterPro" id="IPR036273">
    <property type="entry name" value="CRAL/TRIO_N_dom_sf"/>
</dbReference>
<dbReference type="Proteomes" id="UP000824469">
    <property type="component" value="Unassembled WGS sequence"/>
</dbReference>
<comment type="caution">
    <text evidence="2">The sequence shown here is derived from an EMBL/GenBank/DDBJ whole genome shotgun (WGS) entry which is preliminary data.</text>
</comment>
<dbReference type="OMA" id="NDNDIWI"/>
<dbReference type="CDD" id="cd00170">
    <property type="entry name" value="SEC14"/>
    <property type="match status" value="1"/>
</dbReference>
<dbReference type="SMART" id="SM00516">
    <property type="entry name" value="SEC14"/>
    <property type="match status" value="1"/>
</dbReference>
<feature type="non-terminal residue" evidence="2">
    <location>
        <position position="1"/>
    </location>
</feature>
<evidence type="ECO:0000313" key="2">
    <source>
        <dbReference type="EMBL" id="KAH9308276.1"/>
    </source>
</evidence>
<proteinExistence type="predicted"/>
<dbReference type="PROSITE" id="PS50191">
    <property type="entry name" value="CRAL_TRIO"/>
    <property type="match status" value="1"/>
</dbReference>
<name>A0AA38FQG6_TAXCH</name>
<evidence type="ECO:0000259" key="1">
    <source>
        <dbReference type="PROSITE" id="PS50191"/>
    </source>
</evidence>
<dbReference type="EMBL" id="JAHRHJ020000007">
    <property type="protein sequence ID" value="KAH9308276.1"/>
    <property type="molecule type" value="Genomic_DNA"/>
</dbReference>
<dbReference type="Pfam" id="PF00650">
    <property type="entry name" value="CRAL_TRIO"/>
    <property type="match status" value="1"/>
</dbReference>
<sequence length="192" mass="22028">LILEVKERLKKEHGNLPVGKNGMDDEEMVLWFLKDRKFNVDDAVAKLAKALAWREEFGVNNLTEESIKNIASTGKAYLHDFPDVEGRPVVVVVAAKHLPSEHDLLESEKLCVYLIEKALGRLPPGEEKILGIFDLRGFTLQNGDLTFIKFLIDVFYYYYPRRIGQVLFVDAPFIFRPGWNMVKPLLKSYANM</sequence>
<protein>
    <recommendedName>
        <fullName evidence="1">CRAL-TRIO domain-containing protein</fullName>
    </recommendedName>
</protein>
<dbReference type="SUPFAM" id="SSF52087">
    <property type="entry name" value="CRAL/TRIO domain"/>
    <property type="match status" value="1"/>
</dbReference>
<dbReference type="SUPFAM" id="SSF46938">
    <property type="entry name" value="CRAL/TRIO N-terminal domain"/>
    <property type="match status" value="1"/>
</dbReference>
<organism evidence="2 3">
    <name type="scientific">Taxus chinensis</name>
    <name type="common">Chinese yew</name>
    <name type="synonym">Taxus wallichiana var. chinensis</name>
    <dbReference type="NCBI Taxonomy" id="29808"/>
    <lineage>
        <taxon>Eukaryota</taxon>
        <taxon>Viridiplantae</taxon>
        <taxon>Streptophyta</taxon>
        <taxon>Embryophyta</taxon>
        <taxon>Tracheophyta</taxon>
        <taxon>Spermatophyta</taxon>
        <taxon>Pinopsida</taxon>
        <taxon>Pinidae</taxon>
        <taxon>Conifers II</taxon>
        <taxon>Cupressales</taxon>
        <taxon>Taxaceae</taxon>
        <taxon>Taxus</taxon>
    </lineage>
</organism>
<dbReference type="PANTHER" id="PTHR47556:SF1">
    <property type="entry name" value="SEC14P-LIKE PHOSPHATIDYLINOSITOL TRANSFER FAMILY PROTEIN"/>
    <property type="match status" value="1"/>
</dbReference>
<dbReference type="InterPro" id="IPR001251">
    <property type="entry name" value="CRAL-TRIO_dom"/>
</dbReference>
<gene>
    <name evidence="2" type="ORF">KI387_036187</name>
</gene>
<feature type="domain" description="CRAL-TRIO" evidence="1">
    <location>
        <begin position="66"/>
        <end position="192"/>
    </location>
</feature>
<dbReference type="InterPro" id="IPR036865">
    <property type="entry name" value="CRAL-TRIO_dom_sf"/>
</dbReference>
<dbReference type="Gene3D" id="3.40.525.10">
    <property type="entry name" value="CRAL-TRIO lipid binding domain"/>
    <property type="match status" value="1"/>
</dbReference>